<dbReference type="InterPro" id="IPR003593">
    <property type="entry name" value="AAA+_ATPase"/>
</dbReference>
<evidence type="ECO:0000256" key="3">
    <source>
        <dbReference type="ARBA" id="ARBA00022840"/>
    </source>
</evidence>
<dbReference type="PROSITE" id="PS50893">
    <property type="entry name" value="ABC_TRANSPORTER_2"/>
    <property type="match status" value="1"/>
</dbReference>
<dbReference type="SMART" id="SM00382">
    <property type="entry name" value="AAA"/>
    <property type="match status" value="1"/>
</dbReference>
<keyword evidence="2" id="KW-0547">Nucleotide-binding</keyword>
<dbReference type="CDD" id="cd03255">
    <property type="entry name" value="ABC_MJ0796_LolCDE_FtsE"/>
    <property type="match status" value="1"/>
</dbReference>
<dbReference type="EMBL" id="UOEU01000153">
    <property type="protein sequence ID" value="VAW31081.1"/>
    <property type="molecule type" value="Genomic_DNA"/>
</dbReference>
<dbReference type="InterPro" id="IPR003439">
    <property type="entry name" value="ABC_transporter-like_ATP-bd"/>
</dbReference>
<evidence type="ECO:0000259" key="4">
    <source>
        <dbReference type="PROSITE" id="PS50893"/>
    </source>
</evidence>
<dbReference type="AlphaFoldDB" id="A0A3B0UIY7"/>
<proteinExistence type="predicted"/>
<protein>
    <submittedName>
        <fullName evidence="5">ABC-type antimicrobial peptide transport system, ATPase component</fullName>
    </submittedName>
</protein>
<dbReference type="SUPFAM" id="SSF52540">
    <property type="entry name" value="P-loop containing nucleoside triphosphate hydrolases"/>
    <property type="match status" value="1"/>
</dbReference>
<accession>A0A3B0UIY7</accession>
<dbReference type="GO" id="GO:0098796">
    <property type="term" value="C:membrane protein complex"/>
    <property type="evidence" value="ECO:0007669"/>
    <property type="project" value="UniProtKB-ARBA"/>
</dbReference>
<evidence type="ECO:0000256" key="1">
    <source>
        <dbReference type="ARBA" id="ARBA00022448"/>
    </source>
</evidence>
<dbReference type="PROSITE" id="PS00211">
    <property type="entry name" value="ABC_TRANSPORTER_1"/>
    <property type="match status" value="1"/>
</dbReference>
<dbReference type="FunFam" id="3.40.50.300:FF:000032">
    <property type="entry name" value="Export ABC transporter ATP-binding protein"/>
    <property type="match status" value="1"/>
</dbReference>
<dbReference type="InterPro" id="IPR015854">
    <property type="entry name" value="ABC_transpr_LolD-like"/>
</dbReference>
<dbReference type="Pfam" id="PF00005">
    <property type="entry name" value="ABC_tran"/>
    <property type="match status" value="1"/>
</dbReference>
<gene>
    <name evidence="5" type="ORF">MNBD_CHLOROFLEXI01-1199</name>
</gene>
<sequence length="297" mass="32690">MFDNEFIVHELTDDDKWRLFMKNHLSNRRHRQQQTASSASLSTAVSHSGNLIDMRGVIKTYETAAGSFTAIENIDLQIEAGKFVAIVGKSGSGKSTLLNMLTGIDRPTDGEVVINGTAVTTLSEDQIATWRGRNVGVVFQFFQLMPTLTVIENVMMPMDFCNVYTPRERRKRALALLEQVDVADQADKFPAKLSGGQQQRVAIARALANDPPILVADEPTGNLDSRTADDVLTLFQKLADGGKTVIMVTHERDVASWVSRVVTLVDGRVVAEEQGRFFTPAPLHPISPAQEEEADHA</sequence>
<dbReference type="InterPro" id="IPR027417">
    <property type="entry name" value="P-loop_NTPase"/>
</dbReference>
<dbReference type="GO" id="GO:0016887">
    <property type="term" value="F:ATP hydrolysis activity"/>
    <property type="evidence" value="ECO:0007669"/>
    <property type="project" value="InterPro"/>
</dbReference>
<keyword evidence="3" id="KW-0067">ATP-binding</keyword>
<dbReference type="PANTHER" id="PTHR24220">
    <property type="entry name" value="IMPORT ATP-BINDING PROTEIN"/>
    <property type="match status" value="1"/>
</dbReference>
<evidence type="ECO:0000256" key="2">
    <source>
        <dbReference type="ARBA" id="ARBA00022741"/>
    </source>
</evidence>
<dbReference type="InterPro" id="IPR017871">
    <property type="entry name" value="ABC_transporter-like_CS"/>
</dbReference>
<dbReference type="GO" id="GO:0005886">
    <property type="term" value="C:plasma membrane"/>
    <property type="evidence" value="ECO:0007669"/>
    <property type="project" value="TreeGrafter"/>
</dbReference>
<name>A0A3B0UIY7_9ZZZZ</name>
<evidence type="ECO:0000313" key="5">
    <source>
        <dbReference type="EMBL" id="VAW31081.1"/>
    </source>
</evidence>
<dbReference type="PANTHER" id="PTHR24220:SF86">
    <property type="entry name" value="ABC TRANSPORTER ABCH.1"/>
    <property type="match status" value="1"/>
</dbReference>
<dbReference type="GO" id="GO:0005524">
    <property type="term" value="F:ATP binding"/>
    <property type="evidence" value="ECO:0007669"/>
    <property type="project" value="UniProtKB-KW"/>
</dbReference>
<dbReference type="GO" id="GO:0022857">
    <property type="term" value="F:transmembrane transporter activity"/>
    <property type="evidence" value="ECO:0007669"/>
    <property type="project" value="UniProtKB-ARBA"/>
</dbReference>
<organism evidence="5">
    <name type="scientific">hydrothermal vent metagenome</name>
    <dbReference type="NCBI Taxonomy" id="652676"/>
    <lineage>
        <taxon>unclassified sequences</taxon>
        <taxon>metagenomes</taxon>
        <taxon>ecological metagenomes</taxon>
    </lineage>
</organism>
<keyword evidence="1" id="KW-0813">Transport</keyword>
<feature type="domain" description="ABC transporter" evidence="4">
    <location>
        <begin position="52"/>
        <end position="291"/>
    </location>
</feature>
<dbReference type="Gene3D" id="3.40.50.300">
    <property type="entry name" value="P-loop containing nucleotide triphosphate hydrolases"/>
    <property type="match status" value="1"/>
</dbReference>
<reference evidence="5" key="1">
    <citation type="submission" date="2018-06" db="EMBL/GenBank/DDBJ databases">
        <authorList>
            <person name="Zhirakovskaya E."/>
        </authorList>
    </citation>
    <scope>NUCLEOTIDE SEQUENCE</scope>
</reference>
<dbReference type="InterPro" id="IPR017911">
    <property type="entry name" value="MacB-like_ATP-bd"/>
</dbReference>